<feature type="transmembrane region" description="Helical" evidence="5">
    <location>
        <begin position="106"/>
        <end position="130"/>
    </location>
</feature>
<dbReference type="InterPro" id="IPR050382">
    <property type="entry name" value="MFS_Na/Anion_cotransporter"/>
</dbReference>
<accession>A0ABR2VUX0</accession>
<keyword evidence="2 5" id="KW-0812">Transmembrane</keyword>
<gene>
    <name evidence="7" type="ORF">K7432_010840</name>
</gene>
<evidence type="ECO:0000313" key="7">
    <source>
        <dbReference type="EMBL" id="KAK9703253.1"/>
    </source>
</evidence>
<feature type="domain" description="Major facilitator superfamily (MFS) profile" evidence="6">
    <location>
        <begin position="17"/>
        <end position="175"/>
    </location>
</feature>
<name>A0ABR2VUX0_9FUNG</name>
<evidence type="ECO:0000259" key="6">
    <source>
        <dbReference type="PROSITE" id="PS50850"/>
    </source>
</evidence>
<dbReference type="InterPro" id="IPR036259">
    <property type="entry name" value="MFS_trans_sf"/>
</dbReference>
<evidence type="ECO:0000256" key="1">
    <source>
        <dbReference type="ARBA" id="ARBA00004141"/>
    </source>
</evidence>
<keyword evidence="4 5" id="KW-0472">Membrane</keyword>
<dbReference type="PANTHER" id="PTHR11662:SF399">
    <property type="entry name" value="FI19708P1-RELATED"/>
    <property type="match status" value="1"/>
</dbReference>
<feature type="transmembrane region" description="Helical" evidence="5">
    <location>
        <begin position="142"/>
        <end position="173"/>
    </location>
</feature>
<dbReference type="Gene3D" id="1.20.1250.20">
    <property type="entry name" value="MFS general substrate transporter like domains"/>
    <property type="match status" value="1"/>
</dbReference>
<dbReference type="SUPFAM" id="SSF103473">
    <property type="entry name" value="MFS general substrate transporter"/>
    <property type="match status" value="1"/>
</dbReference>
<dbReference type="Proteomes" id="UP001479436">
    <property type="component" value="Unassembled WGS sequence"/>
</dbReference>
<proteinExistence type="predicted"/>
<protein>
    <recommendedName>
        <fullName evidence="6">Major facilitator superfamily (MFS) profile domain-containing protein</fullName>
    </recommendedName>
</protein>
<sequence length="175" mass="18948">MKSLLSVLRSIPRRHVIVFLCAMSVIISYADRSNISIAIIPMSEEYSWSSTTRGLVLSSFFYGYFCTQVLGGLLADKFGGKSVLAAGAFLWSLFTLITPWVSHNFTILICCRMLLGAGEGLGFPAIHSLIAKWIPHNESSRAVAAVTAASYAGAFLALLISAAIAASFLGWLWCF</sequence>
<dbReference type="EMBL" id="JASJQH010007656">
    <property type="protein sequence ID" value="KAK9703253.1"/>
    <property type="molecule type" value="Genomic_DNA"/>
</dbReference>
<evidence type="ECO:0000256" key="2">
    <source>
        <dbReference type="ARBA" id="ARBA00022692"/>
    </source>
</evidence>
<dbReference type="PROSITE" id="PS50850">
    <property type="entry name" value="MFS"/>
    <property type="match status" value="1"/>
</dbReference>
<reference evidence="7 8" key="1">
    <citation type="submission" date="2023-04" db="EMBL/GenBank/DDBJ databases">
        <title>Genome of Basidiobolus ranarum AG-B5.</title>
        <authorList>
            <person name="Stajich J.E."/>
            <person name="Carter-House D."/>
            <person name="Gryganskyi A."/>
        </authorList>
    </citation>
    <scope>NUCLEOTIDE SEQUENCE [LARGE SCALE GENOMIC DNA]</scope>
    <source>
        <strain evidence="7 8">AG-B5</strain>
    </source>
</reference>
<keyword evidence="8" id="KW-1185">Reference proteome</keyword>
<organism evidence="7 8">
    <name type="scientific">Basidiobolus ranarum</name>
    <dbReference type="NCBI Taxonomy" id="34480"/>
    <lineage>
        <taxon>Eukaryota</taxon>
        <taxon>Fungi</taxon>
        <taxon>Fungi incertae sedis</taxon>
        <taxon>Zoopagomycota</taxon>
        <taxon>Entomophthoromycotina</taxon>
        <taxon>Basidiobolomycetes</taxon>
        <taxon>Basidiobolales</taxon>
        <taxon>Basidiobolaceae</taxon>
        <taxon>Basidiobolus</taxon>
    </lineage>
</organism>
<comment type="caution">
    <text evidence="7">The sequence shown here is derived from an EMBL/GenBank/DDBJ whole genome shotgun (WGS) entry which is preliminary data.</text>
</comment>
<comment type="subcellular location">
    <subcellularLocation>
        <location evidence="1">Membrane</location>
        <topology evidence="1">Multi-pass membrane protein</topology>
    </subcellularLocation>
</comment>
<evidence type="ECO:0000256" key="3">
    <source>
        <dbReference type="ARBA" id="ARBA00022989"/>
    </source>
</evidence>
<keyword evidence="3 5" id="KW-1133">Transmembrane helix</keyword>
<evidence type="ECO:0000313" key="8">
    <source>
        <dbReference type="Proteomes" id="UP001479436"/>
    </source>
</evidence>
<feature type="non-terminal residue" evidence="7">
    <location>
        <position position="175"/>
    </location>
</feature>
<dbReference type="PANTHER" id="PTHR11662">
    <property type="entry name" value="SOLUTE CARRIER FAMILY 17"/>
    <property type="match status" value="1"/>
</dbReference>
<dbReference type="Pfam" id="PF07690">
    <property type="entry name" value="MFS_1"/>
    <property type="match status" value="1"/>
</dbReference>
<dbReference type="InterPro" id="IPR020846">
    <property type="entry name" value="MFS_dom"/>
</dbReference>
<dbReference type="InterPro" id="IPR011701">
    <property type="entry name" value="MFS"/>
</dbReference>
<feature type="transmembrane region" description="Helical" evidence="5">
    <location>
        <begin position="82"/>
        <end position="100"/>
    </location>
</feature>
<feature type="transmembrane region" description="Helical" evidence="5">
    <location>
        <begin position="56"/>
        <end position="75"/>
    </location>
</feature>
<evidence type="ECO:0000256" key="5">
    <source>
        <dbReference type="SAM" id="Phobius"/>
    </source>
</evidence>
<evidence type="ECO:0000256" key="4">
    <source>
        <dbReference type="ARBA" id="ARBA00023136"/>
    </source>
</evidence>